<keyword evidence="2" id="KW-1185">Reference proteome</keyword>
<organism evidence="1 2">
    <name type="scientific">Mycobacterium angelicum</name>
    <dbReference type="NCBI Taxonomy" id="470074"/>
    <lineage>
        <taxon>Bacteria</taxon>
        <taxon>Bacillati</taxon>
        <taxon>Actinomycetota</taxon>
        <taxon>Actinomycetes</taxon>
        <taxon>Mycobacteriales</taxon>
        <taxon>Mycobacteriaceae</taxon>
        <taxon>Mycobacterium</taxon>
    </lineage>
</organism>
<reference evidence="1 2" key="1">
    <citation type="submission" date="2017-02" db="EMBL/GenBank/DDBJ databases">
        <title>The new phylogeny of genus Mycobacterium.</title>
        <authorList>
            <person name="Tortoli E."/>
            <person name="Trovato A."/>
            <person name="Cirillo D.M."/>
        </authorList>
    </citation>
    <scope>NUCLEOTIDE SEQUENCE [LARGE SCALE GENOMIC DNA]</scope>
    <source>
        <strain evidence="1 2">DSM 45057</strain>
    </source>
</reference>
<dbReference type="EMBL" id="MVHE01000064">
    <property type="protein sequence ID" value="ORA13325.1"/>
    <property type="molecule type" value="Genomic_DNA"/>
</dbReference>
<sequence>MGSVAGRPVEAGRMNNSKLLAMFHRLWIALNWAVRRNGADDGPTVGVGTVVDADRAAGEREIWIEVASVQGDTFIGKLVHDDGDPDVSMLRPGLVVLVAFDPTAREQLSLPDDVLAVRAKNLILT</sequence>
<comment type="caution">
    <text evidence="1">The sequence shown here is derived from an EMBL/GenBank/DDBJ whole genome shotgun (WGS) entry which is preliminary data.</text>
</comment>
<accession>A0A1W9ZEE7</accession>
<dbReference type="Proteomes" id="UP000192284">
    <property type="component" value="Unassembled WGS sequence"/>
</dbReference>
<dbReference type="RefSeq" id="WP_083115763.1">
    <property type="nucleotide sequence ID" value="NZ_JACKTS010000040.1"/>
</dbReference>
<proteinExistence type="predicted"/>
<gene>
    <name evidence="1" type="ORF">BST12_24005</name>
</gene>
<name>A0A1W9ZEE7_MYCAN</name>
<dbReference type="AlphaFoldDB" id="A0A1W9ZEE7"/>
<evidence type="ECO:0000313" key="1">
    <source>
        <dbReference type="EMBL" id="ORA13325.1"/>
    </source>
</evidence>
<protein>
    <submittedName>
        <fullName evidence="1">Uncharacterized protein</fullName>
    </submittedName>
</protein>
<evidence type="ECO:0000313" key="2">
    <source>
        <dbReference type="Proteomes" id="UP000192284"/>
    </source>
</evidence>